<dbReference type="PANTHER" id="PTHR11439">
    <property type="entry name" value="GAG-POL-RELATED RETROTRANSPOSON"/>
    <property type="match status" value="1"/>
</dbReference>
<name>A0A5N5IBM1_9ROSA</name>
<reference evidence="2 3" key="1">
    <citation type="submission" date="2019-09" db="EMBL/GenBank/DDBJ databases">
        <authorList>
            <person name="Ou C."/>
        </authorList>
    </citation>
    <scope>NUCLEOTIDE SEQUENCE [LARGE SCALE GENOMIC DNA]</scope>
    <source>
        <strain evidence="2">S2</strain>
        <tissue evidence="2">Leaf</tissue>
    </source>
</reference>
<evidence type="ECO:0000313" key="3">
    <source>
        <dbReference type="Proteomes" id="UP000327157"/>
    </source>
</evidence>
<dbReference type="OrthoDB" id="413760at2759"/>
<protein>
    <submittedName>
        <fullName evidence="2">Retrovirus-related Pol polyprotein from transposon TNT 1-94</fullName>
    </submittedName>
</protein>
<dbReference type="CDD" id="cd09272">
    <property type="entry name" value="RNase_HI_RT_Ty1"/>
    <property type="match status" value="1"/>
</dbReference>
<dbReference type="PANTHER" id="PTHR11439:SF502">
    <property type="entry name" value="SECRETED RXLR EFFECTOR PROTEIN 161-LIKE"/>
    <property type="match status" value="1"/>
</dbReference>
<proteinExistence type="predicted"/>
<evidence type="ECO:0000313" key="2">
    <source>
        <dbReference type="EMBL" id="KAB2635912.1"/>
    </source>
</evidence>
<gene>
    <name evidence="2" type="ORF">D8674_026446</name>
</gene>
<keyword evidence="3" id="KW-1185">Reference proteome</keyword>
<dbReference type="AlphaFoldDB" id="A0A5N5IBM1"/>
<reference evidence="2 3" key="3">
    <citation type="submission" date="2019-11" db="EMBL/GenBank/DDBJ databases">
        <title>A de novo genome assembly of a pear dwarfing rootstock.</title>
        <authorList>
            <person name="Wang F."/>
            <person name="Wang J."/>
            <person name="Li S."/>
            <person name="Zhang Y."/>
            <person name="Fang M."/>
            <person name="Ma L."/>
            <person name="Zhao Y."/>
            <person name="Jiang S."/>
        </authorList>
    </citation>
    <scope>NUCLEOTIDE SEQUENCE [LARGE SCALE GENOMIC DNA]</scope>
    <source>
        <strain evidence="2">S2</strain>
        <tissue evidence="2">Leaf</tissue>
    </source>
</reference>
<dbReference type="Proteomes" id="UP000327157">
    <property type="component" value="Chromosome 5"/>
</dbReference>
<feature type="region of interest" description="Disordered" evidence="1">
    <location>
        <begin position="32"/>
        <end position="51"/>
    </location>
</feature>
<evidence type="ECO:0000256" key="1">
    <source>
        <dbReference type="SAM" id="MobiDB-lite"/>
    </source>
</evidence>
<dbReference type="EMBL" id="SMOL01000004">
    <property type="protein sequence ID" value="KAB2635912.1"/>
    <property type="molecule type" value="Genomic_DNA"/>
</dbReference>
<reference evidence="3" key="2">
    <citation type="submission" date="2019-10" db="EMBL/GenBank/DDBJ databases">
        <title>A de novo genome assembly of a pear dwarfing rootstock.</title>
        <authorList>
            <person name="Wang F."/>
            <person name="Wang J."/>
            <person name="Li S."/>
            <person name="Zhang Y."/>
            <person name="Fang M."/>
            <person name="Ma L."/>
            <person name="Zhao Y."/>
            <person name="Jiang S."/>
        </authorList>
    </citation>
    <scope>NUCLEOTIDE SEQUENCE [LARGE SCALE GENOMIC DNA]</scope>
</reference>
<sequence length="343" mass="37820">MAGSGSAEVRTPIFSGENYEFWRIKMKGITTPDSKKKKVKTDEKSDSDGDDDEKMAAIFMKDAKALGIIQNAISDQIFPRIANADSAKSKSVATPLVSSDKLGKNDGSGPASEEQYRRIVGSLLYLTATRPDIMYVASLLARFMHCPTNKHLGTAKRVLRYIKGTLDYGLEYVKGKKSMLIGFCDSDWGGSIDDSKSTSGYAFSFGSGVFSWASVKQNCVALSTVEVEYISASEATAQAIWLRFVLADFGELQAEATPMYCDNTAAIAITKNPVFHQKTKHIDRRYHFIKDALQEGVIDLLYCPTNEQVADIFTKALTKDRFNYLRDLLGVKSAQNLKGSVEL</sequence>
<organism evidence="2 3">
    <name type="scientific">Pyrus ussuriensis x Pyrus communis</name>
    <dbReference type="NCBI Taxonomy" id="2448454"/>
    <lineage>
        <taxon>Eukaryota</taxon>
        <taxon>Viridiplantae</taxon>
        <taxon>Streptophyta</taxon>
        <taxon>Embryophyta</taxon>
        <taxon>Tracheophyta</taxon>
        <taxon>Spermatophyta</taxon>
        <taxon>Magnoliopsida</taxon>
        <taxon>eudicotyledons</taxon>
        <taxon>Gunneridae</taxon>
        <taxon>Pentapetalae</taxon>
        <taxon>rosids</taxon>
        <taxon>fabids</taxon>
        <taxon>Rosales</taxon>
        <taxon>Rosaceae</taxon>
        <taxon>Amygdaloideae</taxon>
        <taxon>Maleae</taxon>
        <taxon>Pyrus</taxon>
    </lineage>
</organism>
<comment type="caution">
    <text evidence="2">The sequence shown here is derived from an EMBL/GenBank/DDBJ whole genome shotgun (WGS) entry which is preliminary data.</text>
</comment>
<accession>A0A5N5IBM1</accession>